<evidence type="ECO:0000256" key="1">
    <source>
        <dbReference type="SAM" id="SignalP"/>
    </source>
</evidence>
<organism evidence="2">
    <name type="scientific">Anopheles marajoara</name>
    <dbReference type="NCBI Taxonomy" id="58244"/>
    <lineage>
        <taxon>Eukaryota</taxon>
        <taxon>Metazoa</taxon>
        <taxon>Ecdysozoa</taxon>
        <taxon>Arthropoda</taxon>
        <taxon>Hexapoda</taxon>
        <taxon>Insecta</taxon>
        <taxon>Pterygota</taxon>
        <taxon>Neoptera</taxon>
        <taxon>Endopterygota</taxon>
        <taxon>Diptera</taxon>
        <taxon>Nematocera</taxon>
        <taxon>Culicoidea</taxon>
        <taxon>Culicidae</taxon>
        <taxon>Anophelinae</taxon>
        <taxon>Anopheles</taxon>
    </lineage>
</organism>
<proteinExistence type="predicted"/>
<dbReference type="AlphaFoldDB" id="A0A2M4CF44"/>
<accession>A0A2M4CF44</accession>
<reference evidence="2" key="1">
    <citation type="submission" date="2018-01" db="EMBL/GenBank/DDBJ databases">
        <title>An insight into the sialome of Amazonian anophelines.</title>
        <authorList>
            <person name="Ribeiro J.M."/>
            <person name="Scarpassa V."/>
            <person name="Calvo E."/>
        </authorList>
    </citation>
    <scope>NUCLEOTIDE SEQUENCE</scope>
    <source>
        <tissue evidence="2">Salivary glands</tissue>
    </source>
</reference>
<protein>
    <submittedName>
        <fullName evidence="2">Putative secreted protein</fullName>
    </submittedName>
</protein>
<evidence type="ECO:0000313" key="2">
    <source>
        <dbReference type="EMBL" id="MBW63952.1"/>
    </source>
</evidence>
<feature type="chain" id="PRO_5014908535" evidence="1">
    <location>
        <begin position="25"/>
        <end position="67"/>
    </location>
</feature>
<sequence length="67" mass="7572">MESTCRRSSLLLLLLLRFSPWENRISILAAFQHRVIVITRTSPSVVQTIHPPPSCTAITPTCYFSTL</sequence>
<dbReference type="EMBL" id="GGFJ01014811">
    <property type="protein sequence ID" value="MBW63952.1"/>
    <property type="molecule type" value="Transcribed_RNA"/>
</dbReference>
<keyword evidence="1" id="KW-0732">Signal</keyword>
<name>A0A2M4CF44_9DIPT</name>
<feature type="signal peptide" evidence="1">
    <location>
        <begin position="1"/>
        <end position="24"/>
    </location>
</feature>